<reference evidence="2 3" key="1">
    <citation type="submission" date="2015-03" db="EMBL/GenBank/DDBJ databases">
        <title>Genome assembly of Sandaracinus amylolyticus DSM 53668.</title>
        <authorList>
            <person name="Sharma G."/>
            <person name="Subramanian S."/>
        </authorList>
    </citation>
    <scope>NUCLEOTIDE SEQUENCE [LARGE SCALE GENOMIC DNA]</scope>
    <source>
        <strain evidence="2 3">DSM 53668</strain>
    </source>
</reference>
<feature type="compositionally biased region" description="Basic and acidic residues" evidence="1">
    <location>
        <begin position="197"/>
        <end position="218"/>
    </location>
</feature>
<proteinExistence type="predicted"/>
<dbReference type="PROSITE" id="PS51257">
    <property type="entry name" value="PROKAR_LIPOPROTEIN"/>
    <property type="match status" value="1"/>
</dbReference>
<accession>A0A0F6SEW7</accession>
<keyword evidence="3" id="KW-1185">Reference proteome</keyword>
<feature type="region of interest" description="Disordered" evidence="1">
    <location>
        <begin position="164"/>
        <end position="218"/>
    </location>
</feature>
<evidence type="ECO:0000313" key="2">
    <source>
        <dbReference type="EMBL" id="AKF05914.1"/>
    </source>
</evidence>
<dbReference type="KEGG" id="samy:DB32_003063"/>
<feature type="compositionally biased region" description="Basic and acidic residues" evidence="1">
    <location>
        <begin position="164"/>
        <end position="177"/>
    </location>
</feature>
<dbReference type="RefSeq" id="WP_053233135.1">
    <property type="nucleotide sequence ID" value="NZ_CP011125.1"/>
</dbReference>
<dbReference type="AlphaFoldDB" id="A0A0F6SEW7"/>
<evidence type="ECO:0000256" key="1">
    <source>
        <dbReference type="SAM" id="MobiDB-lite"/>
    </source>
</evidence>
<organism evidence="2 3">
    <name type="scientific">Sandaracinus amylolyticus</name>
    <dbReference type="NCBI Taxonomy" id="927083"/>
    <lineage>
        <taxon>Bacteria</taxon>
        <taxon>Pseudomonadati</taxon>
        <taxon>Myxococcota</taxon>
        <taxon>Polyangia</taxon>
        <taxon>Polyangiales</taxon>
        <taxon>Sandaracinaceae</taxon>
        <taxon>Sandaracinus</taxon>
    </lineage>
</organism>
<dbReference type="EMBL" id="CP011125">
    <property type="protein sequence ID" value="AKF05914.1"/>
    <property type="molecule type" value="Genomic_DNA"/>
</dbReference>
<sequence>MARTSLTTVALVALIGCGGAQREPSRPLAVADGWTATALDDVLERWSACAGGCDDVCVVEGHVEENGRARDVAHWIGADARAVVTVRSDGSVSARAALVRGPEALHATLEGPPGDAALDVAAALRALAHPSFRTVPEGALISRTYERSAETAYLLIERGGSARETRLEREERGDGVEQRAIGRHGGASEESTASIDETGRTRRTEDVHAREGERWRTSTTERIDAHARVVHVRREASGPDGRSDVEEHELEYDDAGELAAVTWHRAAAPPRRARVGERFPSSGVTERDAHGRAIEYRRTDDGVETVVSITRDAEGRVSRVTYRSRYSTSETLIERDPRGRVLRESSTYVFHDPDEDTTERGAWSRALTRTLDDRGRIVAADVVEHARDAERPERSSTTSARYRYGERCGDDVQVAEELELLPSIDDRVEYVPF</sequence>
<protein>
    <submittedName>
        <fullName evidence="2">Uncharacterized protein</fullName>
    </submittedName>
</protein>
<gene>
    <name evidence="2" type="ORF">DB32_003063</name>
</gene>
<dbReference type="STRING" id="927083.DB32_003063"/>
<dbReference type="Proteomes" id="UP000034883">
    <property type="component" value="Chromosome"/>
</dbReference>
<evidence type="ECO:0000313" key="3">
    <source>
        <dbReference type="Proteomes" id="UP000034883"/>
    </source>
</evidence>
<name>A0A0F6SEW7_9BACT</name>